<dbReference type="InterPro" id="IPR006935">
    <property type="entry name" value="Helicase/UvrB_N"/>
</dbReference>
<name>A0A4R6WSR6_9SPHI</name>
<evidence type="ECO:0000313" key="3">
    <source>
        <dbReference type="EMBL" id="TDQ79766.1"/>
    </source>
</evidence>
<dbReference type="Pfam" id="PF00271">
    <property type="entry name" value="Helicase_C"/>
    <property type="match status" value="1"/>
</dbReference>
<dbReference type="SMART" id="SM00490">
    <property type="entry name" value="HELICc"/>
    <property type="match status" value="1"/>
</dbReference>
<keyword evidence="3" id="KW-0547">Nucleotide-binding</keyword>
<dbReference type="CDD" id="cd09203">
    <property type="entry name" value="PLDc_N_DEXD_b1"/>
    <property type="match status" value="1"/>
</dbReference>
<dbReference type="CDD" id="cd18032">
    <property type="entry name" value="DEXHc_RE_I_III_res"/>
    <property type="match status" value="1"/>
</dbReference>
<dbReference type="SUPFAM" id="SSF56024">
    <property type="entry name" value="Phospholipase D/nuclease"/>
    <property type="match status" value="1"/>
</dbReference>
<dbReference type="GO" id="GO:0005829">
    <property type="term" value="C:cytosol"/>
    <property type="evidence" value="ECO:0007669"/>
    <property type="project" value="TreeGrafter"/>
</dbReference>
<dbReference type="PANTHER" id="PTHR47396">
    <property type="entry name" value="TYPE I RESTRICTION ENZYME ECOKI R PROTEIN"/>
    <property type="match status" value="1"/>
</dbReference>
<dbReference type="EMBL" id="SNYV01000011">
    <property type="protein sequence ID" value="TDQ79766.1"/>
    <property type="molecule type" value="Genomic_DNA"/>
</dbReference>
<dbReference type="Pfam" id="PF11907">
    <property type="entry name" value="DUF3427"/>
    <property type="match status" value="1"/>
</dbReference>
<accession>A0A4R6WSR6</accession>
<organism evidence="3 4">
    <name type="scientific">Sphingobacterium yanglingense</name>
    <dbReference type="NCBI Taxonomy" id="1437280"/>
    <lineage>
        <taxon>Bacteria</taxon>
        <taxon>Pseudomonadati</taxon>
        <taxon>Bacteroidota</taxon>
        <taxon>Sphingobacteriia</taxon>
        <taxon>Sphingobacteriales</taxon>
        <taxon>Sphingobacteriaceae</taxon>
        <taxon>Sphingobacterium</taxon>
    </lineage>
</organism>
<dbReference type="RefSeq" id="WP_133583532.1">
    <property type="nucleotide sequence ID" value="NZ_SNYV01000011.1"/>
</dbReference>
<dbReference type="Pfam" id="PF04851">
    <property type="entry name" value="ResIII"/>
    <property type="match status" value="1"/>
</dbReference>
<dbReference type="CDD" id="cd18799">
    <property type="entry name" value="SF2_C_EcoAI-like"/>
    <property type="match status" value="1"/>
</dbReference>
<evidence type="ECO:0000313" key="4">
    <source>
        <dbReference type="Proteomes" id="UP000295292"/>
    </source>
</evidence>
<dbReference type="PROSITE" id="PS51192">
    <property type="entry name" value="HELICASE_ATP_BIND_1"/>
    <property type="match status" value="1"/>
</dbReference>
<sequence length="1049" mass="121059">MTYGIYESLITESLATKLKQLPDQEFYINKTAIDKEEAVRVLAMHLQEVIARAFQNIKSNKDLLLERQIEISNRLIEYLHSEINQYDFKDDLIDSEGLILKAVFSKIDSHYSDLDLRLKEITPASRLTQSELFTGGNVGLSLDSELKKEIGSADRIDLLVSFIKWKAIVLLREAFKEFTERGGQLRIITTTYMGATDAKAIQELSALPNTQIKVSYNTGNERLHAKAYLFYRNTGFHTGYIGSSNFSRSALTDGLEWNVKVTTKEIPHIIDKFRKTFETYWQNPEFERYDDSKHFVELAAALNRNKLGKTDRDVLTFFDVKPYHYQSEILEKLQVERIVHGHYRNLLVAATGTGKTMISAFDFKNRLKLNPQSRLLFVAHRIEILKQARATFRNILRDQNYGELLGDGYEPTDNRQVFATIQTLANRIKEGKFSPDYYDYVALDEVHHAAADSYQQVIQYLRPEILLGLTATPERADGKSILRDFDQRIAAEIRLPDALNNKLLCPFQYFAISDAIDLDKVKWVRGKYDVEELTRIYTNSDQRVRDIIQNLNRYCKDINDVLALGFCISKDHAKYMALKFESTGLRAAVLTSDNAHERDTILAKFKSREFNYLFVVDMFNEGVDIPEVDTVLFLRPTESLTIFLQQLGRGLRLHDNKDSLTVLDFVGNANPNYDFESKFRALIGKTNTTVQKEIESDFVHLPLGCSIILEKKAKEIILNNIRKATSLNKRDLMKRLQNYVNQTELPLTLANFIKINNIPYQRIYLRDTWSGIRAEAGLLKDLDRTNEKYYKTMLSKKWVATNSLSYFRYILELADRGFIVEENDLSKLDTLYLTMLHYDFWQDATSNISLKESIETIGLNKDYVAEIKEYLQLRIDAIDFEESECLNLEYKQPLQLHARYTRDQILAAFGLSTLDKKSSNREGTAENKLINTELLFINLQKSEEDFSPTTMYDDYAIDETLFHWQSQSQTTDTSPVGMSYIKQSELNKKILLFVRESKNDMYGNTAGYVFVGLGNFVNYEGSKPMSITWKLEEPIPEYLWTASAKMSVG</sequence>
<keyword evidence="3" id="KW-0067">ATP-binding</keyword>
<gene>
    <name evidence="3" type="ORF">CLV99_1214</name>
</gene>
<evidence type="ECO:0000259" key="2">
    <source>
        <dbReference type="PROSITE" id="PS51194"/>
    </source>
</evidence>
<dbReference type="GO" id="GO:0016787">
    <property type="term" value="F:hydrolase activity"/>
    <property type="evidence" value="ECO:0007669"/>
    <property type="project" value="InterPro"/>
</dbReference>
<dbReference type="Gene3D" id="3.40.50.300">
    <property type="entry name" value="P-loop containing nucleotide triphosphate hydrolases"/>
    <property type="match status" value="2"/>
</dbReference>
<dbReference type="InterPro" id="IPR025202">
    <property type="entry name" value="PLD-like_dom"/>
</dbReference>
<dbReference type="InterPro" id="IPR001650">
    <property type="entry name" value="Helicase_C-like"/>
</dbReference>
<comment type="caution">
    <text evidence="3">The sequence shown here is derived from an EMBL/GenBank/DDBJ whole genome shotgun (WGS) entry which is preliminary data.</text>
</comment>
<dbReference type="Proteomes" id="UP000295292">
    <property type="component" value="Unassembled WGS sequence"/>
</dbReference>
<dbReference type="InterPro" id="IPR027417">
    <property type="entry name" value="P-loop_NTPase"/>
</dbReference>
<keyword evidence="4" id="KW-1185">Reference proteome</keyword>
<dbReference type="PROSITE" id="PS51194">
    <property type="entry name" value="HELICASE_CTER"/>
    <property type="match status" value="1"/>
</dbReference>
<dbReference type="OrthoDB" id="9759819at2"/>
<dbReference type="InterPro" id="IPR050742">
    <property type="entry name" value="Helicase_Restrict-Modif_Enz"/>
</dbReference>
<keyword evidence="3" id="KW-0347">Helicase</keyword>
<dbReference type="PANTHER" id="PTHR47396:SF1">
    <property type="entry name" value="ATP-DEPENDENT HELICASE IRC3-RELATED"/>
    <property type="match status" value="1"/>
</dbReference>
<dbReference type="GO" id="GO:0003677">
    <property type="term" value="F:DNA binding"/>
    <property type="evidence" value="ECO:0007669"/>
    <property type="project" value="InterPro"/>
</dbReference>
<dbReference type="Gene3D" id="3.30.870.10">
    <property type="entry name" value="Endonuclease Chain A"/>
    <property type="match status" value="1"/>
</dbReference>
<dbReference type="SUPFAM" id="SSF52540">
    <property type="entry name" value="P-loop containing nucleoside triphosphate hydrolases"/>
    <property type="match status" value="1"/>
</dbReference>
<dbReference type="AlphaFoldDB" id="A0A4R6WSR6"/>
<feature type="domain" description="Helicase C-terminal" evidence="2">
    <location>
        <begin position="550"/>
        <end position="702"/>
    </location>
</feature>
<proteinExistence type="predicted"/>
<dbReference type="Pfam" id="PF13091">
    <property type="entry name" value="PLDc_2"/>
    <property type="match status" value="1"/>
</dbReference>
<keyword evidence="3" id="KW-0378">Hydrolase</keyword>
<dbReference type="InterPro" id="IPR021835">
    <property type="entry name" value="DUF3427"/>
</dbReference>
<feature type="domain" description="Helicase ATP-binding" evidence="1">
    <location>
        <begin position="336"/>
        <end position="491"/>
    </location>
</feature>
<reference evidence="3 4" key="1">
    <citation type="submission" date="2019-03" db="EMBL/GenBank/DDBJ databases">
        <title>Genomic Encyclopedia of Archaeal and Bacterial Type Strains, Phase II (KMG-II): from individual species to whole genera.</title>
        <authorList>
            <person name="Goeker M."/>
        </authorList>
    </citation>
    <scope>NUCLEOTIDE SEQUENCE [LARGE SCALE GENOMIC DNA]</scope>
    <source>
        <strain evidence="3 4">DSM 28353</strain>
    </source>
</reference>
<dbReference type="SMART" id="SM00487">
    <property type="entry name" value="DEXDc"/>
    <property type="match status" value="1"/>
</dbReference>
<evidence type="ECO:0000259" key="1">
    <source>
        <dbReference type="PROSITE" id="PS51192"/>
    </source>
</evidence>
<dbReference type="InterPro" id="IPR014001">
    <property type="entry name" value="Helicase_ATP-bd"/>
</dbReference>
<protein>
    <submittedName>
        <fullName evidence="3">Superfamily II DNA or RNA helicase</fullName>
    </submittedName>
</protein>
<dbReference type="GO" id="GO:0004386">
    <property type="term" value="F:helicase activity"/>
    <property type="evidence" value="ECO:0007669"/>
    <property type="project" value="UniProtKB-KW"/>
</dbReference>
<dbReference type="GO" id="GO:0005524">
    <property type="term" value="F:ATP binding"/>
    <property type="evidence" value="ECO:0007669"/>
    <property type="project" value="InterPro"/>
</dbReference>